<dbReference type="GO" id="GO:0005524">
    <property type="term" value="F:ATP binding"/>
    <property type="evidence" value="ECO:0007669"/>
    <property type="project" value="UniProtKB-KW"/>
</dbReference>
<name>A0A5N4WNM5_9GAMM</name>
<dbReference type="PANTHER" id="PTHR30050">
    <property type="entry name" value="CHROMOSOMAL REPLICATION INITIATOR PROTEIN DNAA"/>
    <property type="match status" value="1"/>
</dbReference>
<dbReference type="AlphaFoldDB" id="A0A5N4WNM5"/>
<dbReference type="EMBL" id="VXLD01000002">
    <property type="protein sequence ID" value="KAB1857840.1"/>
    <property type="molecule type" value="Genomic_DNA"/>
</dbReference>
<keyword evidence="2" id="KW-0547">Nucleotide-binding</keyword>
<gene>
    <name evidence="2" type="ORF">F4W09_03625</name>
</gene>
<dbReference type="PANTHER" id="PTHR30050:SF4">
    <property type="entry name" value="ATP-BINDING PROTEIN RV3427C IN INSERTION SEQUENCE-RELATED"/>
    <property type="match status" value="1"/>
</dbReference>
<evidence type="ECO:0000313" key="2">
    <source>
        <dbReference type="EMBL" id="KAB1857840.1"/>
    </source>
</evidence>
<accession>A0A5N4WNM5</accession>
<dbReference type="Pfam" id="PF01695">
    <property type="entry name" value="IstB_IS21"/>
    <property type="match status" value="1"/>
</dbReference>
<dbReference type="CDD" id="cd00009">
    <property type="entry name" value="AAA"/>
    <property type="match status" value="1"/>
</dbReference>
<evidence type="ECO:0000313" key="3">
    <source>
        <dbReference type="Proteomes" id="UP000325788"/>
    </source>
</evidence>
<protein>
    <submittedName>
        <fullName evidence="2">ATP-binding protein</fullName>
    </submittedName>
</protein>
<comment type="caution">
    <text evidence="2">The sequence shown here is derived from an EMBL/GenBank/DDBJ whole genome shotgun (WGS) entry which is preliminary data.</text>
</comment>
<reference evidence="2 3" key="1">
    <citation type="submission" date="2019-09" db="EMBL/GenBank/DDBJ databases">
        <title>Draft genome sequence of Acinetobacter tandoii W4-4-4 isolated from environmental water sample.</title>
        <authorList>
            <person name="Wee S.K."/>
            <person name="Yan B."/>
            <person name="Mustaffa S.B."/>
            <person name="Yap E.P.H."/>
        </authorList>
    </citation>
    <scope>NUCLEOTIDE SEQUENCE [LARGE SCALE GENOMIC DNA]</scope>
    <source>
        <strain evidence="2 3">W4-4-4</strain>
    </source>
</reference>
<evidence type="ECO:0000259" key="1">
    <source>
        <dbReference type="Pfam" id="PF01695"/>
    </source>
</evidence>
<dbReference type="Proteomes" id="UP000325788">
    <property type="component" value="Unassembled WGS sequence"/>
</dbReference>
<dbReference type="InterPro" id="IPR027417">
    <property type="entry name" value="P-loop_NTPase"/>
</dbReference>
<dbReference type="SUPFAM" id="SSF52540">
    <property type="entry name" value="P-loop containing nucleoside triphosphate hydrolases"/>
    <property type="match status" value="1"/>
</dbReference>
<dbReference type="GO" id="GO:0006260">
    <property type="term" value="P:DNA replication"/>
    <property type="evidence" value="ECO:0007669"/>
    <property type="project" value="TreeGrafter"/>
</dbReference>
<sequence length="243" mass="28453">MNMLNELDYCEKHECKKELVLKWRLVCNKCISESMKNRGNQYKEVSLKNLLSMKIKNAQIPIDLKNKDLNNFLINDEEDEKMVALAKRYMEQIVEKKNHLNLIITGPTGVGKSHIAVGILKYCYELKHFRNSVCYSTSFGLANKVIATWKNPDLNEEDVLKEYTEIDLLVIDDLGYDDMGKKAEIINKIIYRRHENQKSTIITSNLKANQVLEYMDSRTCSRFLSHLYSDIQIDTEDFRLKRM</sequence>
<organism evidence="2 3">
    <name type="scientific">Acinetobacter tandoii</name>
    <dbReference type="NCBI Taxonomy" id="202954"/>
    <lineage>
        <taxon>Bacteria</taxon>
        <taxon>Pseudomonadati</taxon>
        <taxon>Pseudomonadota</taxon>
        <taxon>Gammaproteobacteria</taxon>
        <taxon>Moraxellales</taxon>
        <taxon>Moraxellaceae</taxon>
        <taxon>Acinetobacter</taxon>
    </lineage>
</organism>
<dbReference type="Gene3D" id="3.40.50.300">
    <property type="entry name" value="P-loop containing nucleotide triphosphate hydrolases"/>
    <property type="match status" value="1"/>
</dbReference>
<proteinExistence type="predicted"/>
<feature type="domain" description="IstB-like ATP-binding" evidence="1">
    <location>
        <begin position="52"/>
        <end position="241"/>
    </location>
</feature>
<keyword evidence="2" id="KW-0067">ATP-binding</keyword>
<dbReference type="InterPro" id="IPR002611">
    <property type="entry name" value="IstB_ATP-bd"/>
</dbReference>